<feature type="chain" id="PRO_5015116387" evidence="2">
    <location>
        <begin position="28"/>
        <end position="99"/>
    </location>
</feature>
<gene>
    <name evidence="3" type="ORF">GOBAR_AA31634</name>
</gene>
<protein>
    <submittedName>
        <fullName evidence="3">Uncharacterized protein</fullName>
    </submittedName>
</protein>
<evidence type="ECO:0000313" key="3">
    <source>
        <dbReference type="EMBL" id="PPR89053.1"/>
    </source>
</evidence>
<dbReference type="AlphaFoldDB" id="A0A2P5WD89"/>
<evidence type="ECO:0000256" key="1">
    <source>
        <dbReference type="SAM" id="MobiDB-lite"/>
    </source>
</evidence>
<feature type="region of interest" description="Disordered" evidence="1">
    <location>
        <begin position="76"/>
        <end position="99"/>
    </location>
</feature>
<proteinExistence type="predicted"/>
<evidence type="ECO:0000256" key="2">
    <source>
        <dbReference type="SAM" id="SignalP"/>
    </source>
</evidence>
<name>A0A2P5WD89_GOSBA</name>
<organism evidence="3 4">
    <name type="scientific">Gossypium barbadense</name>
    <name type="common">Sea Island cotton</name>
    <name type="synonym">Hibiscus barbadensis</name>
    <dbReference type="NCBI Taxonomy" id="3634"/>
    <lineage>
        <taxon>Eukaryota</taxon>
        <taxon>Viridiplantae</taxon>
        <taxon>Streptophyta</taxon>
        <taxon>Embryophyta</taxon>
        <taxon>Tracheophyta</taxon>
        <taxon>Spermatophyta</taxon>
        <taxon>Magnoliopsida</taxon>
        <taxon>eudicotyledons</taxon>
        <taxon>Gunneridae</taxon>
        <taxon>Pentapetalae</taxon>
        <taxon>rosids</taxon>
        <taxon>malvids</taxon>
        <taxon>Malvales</taxon>
        <taxon>Malvaceae</taxon>
        <taxon>Malvoideae</taxon>
        <taxon>Gossypium</taxon>
    </lineage>
</organism>
<accession>A0A2P5WD89</accession>
<reference evidence="3 4" key="1">
    <citation type="submission" date="2015-01" db="EMBL/GenBank/DDBJ databases">
        <title>Genome of allotetraploid Gossypium barbadense reveals genomic plasticity and fiber elongation in cotton evolution.</title>
        <authorList>
            <person name="Chen X."/>
            <person name="Liu X."/>
            <person name="Zhao B."/>
            <person name="Zheng H."/>
            <person name="Hu Y."/>
            <person name="Lu G."/>
            <person name="Yang C."/>
            <person name="Chen J."/>
            <person name="Shan C."/>
            <person name="Zhang L."/>
            <person name="Zhou Y."/>
            <person name="Wang L."/>
            <person name="Guo W."/>
            <person name="Bai Y."/>
            <person name="Ruan J."/>
            <person name="Shangguan X."/>
            <person name="Mao Y."/>
            <person name="Jiang J."/>
            <person name="Zhu Y."/>
            <person name="Lei J."/>
            <person name="Kang H."/>
            <person name="Chen S."/>
            <person name="He X."/>
            <person name="Wang R."/>
            <person name="Wang Y."/>
            <person name="Chen J."/>
            <person name="Wang L."/>
            <person name="Yu S."/>
            <person name="Wang B."/>
            <person name="Wei J."/>
            <person name="Song S."/>
            <person name="Lu X."/>
            <person name="Gao Z."/>
            <person name="Gu W."/>
            <person name="Deng X."/>
            <person name="Ma D."/>
            <person name="Wang S."/>
            <person name="Liang W."/>
            <person name="Fang L."/>
            <person name="Cai C."/>
            <person name="Zhu X."/>
            <person name="Zhou B."/>
            <person name="Zhang Y."/>
            <person name="Chen Z."/>
            <person name="Xu S."/>
            <person name="Zhu R."/>
            <person name="Wang S."/>
            <person name="Zhang T."/>
            <person name="Zhao G."/>
        </authorList>
    </citation>
    <scope>NUCLEOTIDE SEQUENCE [LARGE SCALE GENOMIC DNA]</scope>
    <source>
        <strain evidence="4">cv. Xinhai21</strain>
        <tissue evidence="3">Leaf</tissue>
    </source>
</reference>
<sequence>MGGGGDLRAVHRPICFSLLCSLLLKIGYRPYRQVDEPKVELIGEMIQKKLGHLLGSNFWGLGDDFDSNSDEDLNNNVGYDGNGNKKYPLFNHQTDMRNR</sequence>
<dbReference type="Proteomes" id="UP000239757">
    <property type="component" value="Unassembled WGS sequence"/>
</dbReference>
<dbReference type="EMBL" id="KZ668072">
    <property type="protein sequence ID" value="PPR89053.1"/>
    <property type="molecule type" value="Genomic_DNA"/>
</dbReference>
<feature type="signal peptide" evidence="2">
    <location>
        <begin position="1"/>
        <end position="27"/>
    </location>
</feature>
<evidence type="ECO:0000313" key="4">
    <source>
        <dbReference type="Proteomes" id="UP000239757"/>
    </source>
</evidence>
<keyword evidence="2" id="KW-0732">Signal</keyword>